<evidence type="ECO:0000256" key="4">
    <source>
        <dbReference type="ARBA" id="ARBA00022989"/>
    </source>
</evidence>
<comment type="subcellular location">
    <subcellularLocation>
        <location evidence="1">Cell membrane</location>
        <topology evidence="1">Multi-pass membrane protein</topology>
    </subcellularLocation>
</comment>
<organism evidence="7">
    <name type="scientific">hydrothermal vent metagenome</name>
    <dbReference type="NCBI Taxonomy" id="652676"/>
    <lineage>
        <taxon>unclassified sequences</taxon>
        <taxon>metagenomes</taxon>
        <taxon>ecological metagenomes</taxon>
    </lineage>
</organism>
<dbReference type="Pfam" id="PF03706">
    <property type="entry name" value="LPG_synthase_TM"/>
    <property type="match status" value="1"/>
</dbReference>
<dbReference type="InterPro" id="IPR022791">
    <property type="entry name" value="L-PG_synthase/AglD"/>
</dbReference>
<reference evidence="7" key="1">
    <citation type="submission" date="2018-06" db="EMBL/GenBank/DDBJ databases">
        <authorList>
            <person name="Zhirakovskaya E."/>
        </authorList>
    </citation>
    <scope>NUCLEOTIDE SEQUENCE</scope>
</reference>
<evidence type="ECO:0000313" key="7">
    <source>
        <dbReference type="EMBL" id="VAW36092.1"/>
    </source>
</evidence>
<keyword evidence="2" id="KW-1003">Cell membrane</keyword>
<dbReference type="EMBL" id="UOEU01000611">
    <property type="protein sequence ID" value="VAW36092.1"/>
    <property type="molecule type" value="Genomic_DNA"/>
</dbReference>
<gene>
    <name evidence="7" type="ORF">MNBD_CHLOROFLEXI01-3847</name>
</gene>
<feature type="transmembrane region" description="Helical" evidence="6">
    <location>
        <begin position="247"/>
        <end position="271"/>
    </location>
</feature>
<dbReference type="NCBIfam" id="TIGR00374">
    <property type="entry name" value="flippase-like domain"/>
    <property type="match status" value="1"/>
</dbReference>
<feature type="transmembrane region" description="Helical" evidence="6">
    <location>
        <begin position="157"/>
        <end position="176"/>
    </location>
</feature>
<dbReference type="AlphaFoldDB" id="A0A3B0VB56"/>
<accession>A0A3B0VB56</accession>
<evidence type="ECO:0000256" key="5">
    <source>
        <dbReference type="ARBA" id="ARBA00023136"/>
    </source>
</evidence>
<keyword evidence="3 6" id="KW-0812">Transmembrane</keyword>
<dbReference type="PANTHER" id="PTHR39087:SF2">
    <property type="entry name" value="UPF0104 MEMBRANE PROTEIN MJ1595"/>
    <property type="match status" value="1"/>
</dbReference>
<evidence type="ECO:0000256" key="1">
    <source>
        <dbReference type="ARBA" id="ARBA00004651"/>
    </source>
</evidence>
<keyword evidence="4 6" id="KW-1133">Transmembrane helix</keyword>
<feature type="transmembrane region" description="Helical" evidence="6">
    <location>
        <begin position="222"/>
        <end position="241"/>
    </location>
</feature>
<dbReference type="GO" id="GO:0005886">
    <property type="term" value="C:plasma membrane"/>
    <property type="evidence" value="ECO:0007669"/>
    <property type="project" value="UniProtKB-SubCell"/>
</dbReference>
<dbReference type="PANTHER" id="PTHR39087">
    <property type="entry name" value="UPF0104 MEMBRANE PROTEIN MJ1595"/>
    <property type="match status" value="1"/>
</dbReference>
<evidence type="ECO:0000256" key="2">
    <source>
        <dbReference type="ARBA" id="ARBA00022475"/>
    </source>
</evidence>
<protein>
    <submittedName>
        <fullName evidence="7">Uncharacterized protein</fullName>
    </submittedName>
</protein>
<evidence type="ECO:0000256" key="3">
    <source>
        <dbReference type="ARBA" id="ARBA00022692"/>
    </source>
</evidence>
<feature type="transmembrane region" description="Helical" evidence="6">
    <location>
        <begin position="283"/>
        <end position="303"/>
    </location>
</feature>
<feature type="transmembrane region" description="Helical" evidence="6">
    <location>
        <begin position="38"/>
        <end position="56"/>
    </location>
</feature>
<sequence length="329" mass="36013">MKKRFWQIVLWGLAILLLWLLMRTVSLAAVVETLGRLRWWQVGVLALLNGSVLLALNGRWWLILRGLGYELPFWQLLGHRLAAFGVSYFTPGPQFGGEPVQVLLVERLHGVPRSTAIAAVSLDKTVELLLNFTFLAVGVLAVLQAGLFGAAVGVGTAVWALLLLLPPLLYLWLVWLGKRPISGLLSWAQSKVQAGWLDRVQTAVAHSEAQMNSLCQHNPRELMASIIVSLISWGLLIAEFYSMVTFLGLSVTGLQLIGLLTAARIAFLLPLPGGLGTLEASQIWALGLLGFNPAAGIGLSLLIRARDVLLGLLGLWWGSQRLKMTWIRP</sequence>
<feature type="transmembrane region" description="Helical" evidence="6">
    <location>
        <begin position="128"/>
        <end position="151"/>
    </location>
</feature>
<evidence type="ECO:0000256" key="6">
    <source>
        <dbReference type="SAM" id="Phobius"/>
    </source>
</evidence>
<keyword evidence="5 6" id="KW-0472">Membrane</keyword>
<proteinExistence type="predicted"/>
<name>A0A3B0VB56_9ZZZZ</name>